<dbReference type="GO" id="GO:0003676">
    <property type="term" value="F:nucleic acid binding"/>
    <property type="evidence" value="ECO:0007669"/>
    <property type="project" value="InterPro"/>
</dbReference>
<accession>A0A8K0CQY5</accession>
<feature type="non-terminal residue" evidence="1">
    <location>
        <position position="1"/>
    </location>
</feature>
<dbReference type="PANTHER" id="PTHR33939:SF1">
    <property type="entry name" value="DUF4371 DOMAIN-CONTAINING PROTEIN"/>
    <property type="match status" value="1"/>
</dbReference>
<evidence type="ECO:0000313" key="2">
    <source>
        <dbReference type="Proteomes" id="UP000801492"/>
    </source>
</evidence>
<protein>
    <recommendedName>
        <fullName evidence="3">Tc1-like transposase DDE domain-containing protein</fullName>
    </recommendedName>
</protein>
<sequence length="111" mass="13202">HDLTSFKPELLELANTNKKKKVYKVNELIKRHGHEVLRLAPYHCDFNAIELVWTQAKKYYYDHIGSVGFQDEKVVAMWKEALNHCNDELWQHCVNHTEDIIKAWYTNANDF</sequence>
<dbReference type="InterPro" id="IPR036397">
    <property type="entry name" value="RNaseH_sf"/>
</dbReference>
<reference evidence="1" key="1">
    <citation type="submission" date="2019-08" db="EMBL/GenBank/DDBJ databases">
        <title>The genome of the North American firefly Photinus pyralis.</title>
        <authorList>
            <consortium name="Photinus pyralis genome working group"/>
            <person name="Fallon T.R."/>
            <person name="Sander Lower S.E."/>
            <person name="Weng J.-K."/>
        </authorList>
    </citation>
    <scope>NUCLEOTIDE SEQUENCE</scope>
    <source>
        <strain evidence="1">TRF0915ILg1</strain>
        <tissue evidence="1">Whole body</tissue>
    </source>
</reference>
<name>A0A8K0CQY5_IGNLU</name>
<keyword evidence="2" id="KW-1185">Reference proteome</keyword>
<evidence type="ECO:0008006" key="3">
    <source>
        <dbReference type="Google" id="ProtNLM"/>
    </source>
</evidence>
<comment type="caution">
    <text evidence="1">The sequence shown here is derived from an EMBL/GenBank/DDBJ whole genome shotgun (WGS) entry which is preliminary data.</text>
</comment>
<evidence type="ECO:0000313" key="1">
    <source>
        <dbReference type="EMBL" id="KAF2891984.1"/>
    </source>
</evidence>
<gene>
    <name evidence="1" type="ORF">ILUMI_14189</name>
</gene>
<dbReference type="AlphaFoldDB" id="A0A8K0CQY5"/>
<proteinExistence type="predicted"/>
<dbReference type="PANTHER" id="PTHR33939">
    <property type="entry name" value="PROTEIN CBG22215"/>
    <property type="match status" value="1"/>
</dbReference>
<dbReference type="EMBL" id="VTPC01017087">
    <property type="protein sequence ID" value="KAF2891984.1"/>
    <property type="molecule type" value="Genomic_DNA"/>
</dbReference>
<dbReference type="Gene3D" id="3.30.420.10">
    <property type="entry name" value="Ribonuclease H-like superfamily/Ribonuclease H"/>
    <property type="match status" value="1"/>
</dbReference>
<dbReference type="Proteomes" id="UP000801492">
    <property type="component" value="Unassembled WGS sequence"/>
</dbReference>
<dbReference type="OrthoDB" id="6742587at2759"/>
<organism evidence="1 2">
    <name type="scientific">Ignelater luminosus</name>
    <name type="common">Cucubano</name>
    <name type="synonym">Pyrophorus luminosus</name>
    <dbReference type="NCBI Taxonomy" id="2038154"/>
    <lineage>
        <taxon>Eukaryota</taxon>
        <taxon>Metazoa</taxon>
        <taxon>Ecdysozoa</taxon>
        <taxon>Arthropoda</taxon>
        <taxon>Hexapoda</taxon>
        <taxon>Insecta</taxon>
        <taxon>Pterygota</taxon>
        <taxon>Neoptera</taxon>
        <taxon>Endopterygota</taxon>
        <taxon>Coleoptera</taxon>
        <taxon>Polyphaga</taxon>
        <taxon>Elateriformia</taxon>
        <taxon>Elateroidea</taxon>
        <taxon>Elateridae</taxon>
        <taxon>Agrypninae</taxon>
        <taxon>Pyrophorini</taxon>
        <taxon>Ignelater</taxon>
    </lineage>
</organism>